<dbReference type="EMBL" id="GBXM01048510">
    <property type="protein sequence ID" value="JAH60067.1"/>
    <property type="molecule type" value="Transcribed_RNA"/>
</dbReference>
<name>A0A0E9U2U5_ANGAN</name>
<reference evidence="1" key="1">
    <citation type="submission" date="2014-11" db="EMBL/GenBank/DDBJ databases">
        <authorList>
            <person name="Amaro Gonzalez C."/>
        </authorList>
    </citation>
    <scope>NUCLEOTIDE SEQUENCE</scope>
</reference>
<organism evidence="1">
    <name type="scientific">Anguilla anguilla</name>
    <name type="common">European freshwater eel</name>
    <name type="synonym">Muraena anguilla</name>
    <dbReference type="NCBI Taxonomy" id="7936"/>
    <lineage>
        <taxon>Eukaryota</taxon>
        <taxon>Metazoa</taxon>
        <taxon>Chordata</taxon>
        <taxon>Craniata</taxon>
        <taxon>Vertebrata</taxon>
        <taxon>Euteleostomi</taxon>
        <taxon>Actinopterygii</taxon>
        <taxon>Neopterygii</taxon>
        <taxon>Teleostei</taxon>
        <taxon>Anguilliformes</taxon>
        <taxon>Anguillidae</taxon>
        <taxon>Anguilla</taxon>
    </lineage>
</organism>
<reference evidence="1" key="2">
    <citation type="journal article" date="2015" name="Fish Shellfish Immunol.">
        <title>Early steps in the European eel (Anguilla anguilla)-Vibrio vulnificus interaction in the gills: Role of the RtxA13 toxin.</title>
        <authorList>
            <person name="Callol A."/>
            <person name="Pajuelo D."/>
            <person name="Ebbesson L."/>
            <person name="Teles M."/>
            <person name="MacKenzie S."/>
            <person name="Amaro C."/>
        </authorList>
    </citation>
    <scope>NUCLEOTIDE SEQUENCE</scope>
</reference>
<sequence>MSPAPGVRKVRFTLVNHCYCKHSNVSCTTFTKKIHWSICNKPRSSSCPPQNW</sequence>
<proteinExistence type="predicted"/>
<evidence type="ECO:0000313" key="1">
    <source>
        <dbReference type="EMBL" id="JAH60067.1"/>
    </source>
</evidence>
<dbReference type="AlphaFoldDB" id="A0A0E9U2U5"/>
<protein>
    <submittedName>
        <fullName evidence="1">Uncharacterized protein</fullName>
    </submittedName>
</protein>
<accession>A0A0E9U2U5</accession>